<dbReference type="RefSeq" id="WP_142634852.1">
    <property type="nucleotide sequence ID" value="NZ_CANMQC010000001.1"/>
</dbReference>
<evidence type="ECO:0000256" key="1">
    <source>
        <dbReference type="SAM" id="Phobius"/>
    </source>
</evidence>
<keyword evidence="1" id="KW-0472">Membrane</keyword>
<gene>
    <name evidence="2" type="ORF">SAMN06265380_1011138</name>
</gene>
<dbReference type="Proteomes" id="UP000319555">
    <property type="component" value="Unassembled WGS sequence"/>
</dbReference>
<dbReference type="EMBL" id="FXTE01000001">
    <property type="protein sequence ID" value="SMO50177.1"/>
    <property type="molecule type" value="Genomic_DNA"/>
</dbReference>
<organism evidence="2 3">
    <name type="scientific">Ruegeria faecimaris</name>
    <dbReference type="NCBI Taxonomy" id="686389"/>
    <lineage>
        <taxon>Bacteria</taxon>
        <taxon>Pseudomonadati</taxon>
        <taxon>Pseudomonadota</taxon>
        <taxon>Alphaproteobacteria</taxon>
        <taxon>Rhodobacterales</taxon>
        <taxon>Roseobacteraceae</taxon>
        <taxon>Ruegeria</taxon>
    </lineage>
</organism>
<reference evidence="2 3" key="1">
    <citation type="submission" date="2017-05" db="EMBL/GenBank/DDBJ databases">
        <authorList>
            <person name="Varghese N."/>
            <person name="Submissions S."/>
        </authorList>
    </citation>
    <scope>NUCLEOTIDE SEQUENCE [LARGE SCALE GENOMIC DNA]</scope>
    <source>
        <strain evidence="2 3">DSM 28009</strain>
    </source>
</reference>
<dbReference type="AlphaFoldDB" id="A0A521BSN5"/>
<keyword evidence="1" id="KW-1133">Transmembrane helix</keyword>
<proteinExistence type="predicted"/>
<protein>
    <submittedName>
        <fullName evidence="2">Uncharacterized membrane protein</fullName>
    </submittedName>
</protein>
<sequence>MSEQSKPKRRWMPVLLIVSLAINLLVIGAVVGTALRVRNNDHVKAPPGFGSALYRALPKHERQAMRAELSGLHRQGVDHRTADFQALGDALRAEPFAADAVEILLGQQAQVMSEMQSALQEQWLIRVSAMSPKERVEYADRLEDVVHRKSKAGRKHD</sequence>
<evidence type="ECO:0000313" key="3">
    <source>
        <dbReference type="Proteomes" id="UP000319555"/>
    </source>
</evidence>
<feature type="transmembrane region" description="Helical" evidence="1">
    <location>
        <begin position="12"/>
        <end position="35"/>
    </location>
</feature>
<keyword evidence="3" id="KW-1185">Reference proteome</keyword>
<dbReference type="Pfam" id="PF13801">
    <property type="entry name" value="Metal_resist"/>
    <property type="match status" value="1"/>
</dbReference>
<name>A0A521BSN5_9RHOB</name>
<keyword evidence="1" id="KW-0812">Transmembrane</keyword>
<dbReference type="OrthoDB" id="7708236at2"/>
<accession>A0A521BSN5</accession>
<dbReference type="InterPro" id="IPR025961">
    <property type="entry name" value="Metal_resist"/>
</dbReference>
<evidence type="ECO:0000313" key="2">
    <source>
        <dbReference type="EMBL" id="SMO50177.1"/>
    </source>
</evidence>